<dbReference type="InterPro" id="IPR008753">
    <property type="entry name" value="Peptidase_M13_N"/>
</dbReference>
<reference evidence="4" key="1">
    <citation type="submission" date="2019-08" db="EMBL/GenBank/DDBJ databases">
        <title>The genome of the North American firefly Photinus pyralis.</title>
        <authorList>
            <consortium name="Photinus pyralis genome working group"/>
            <person name="Fallon T.R."/>
            <person name="Sander Lower S.E."/>
            <person name="Weng J.-K."/>
        </authorList>
    </citation>
    <scope>NUCLEOTIDE SEQUENCE</scope>
    <source>
        <strain evidence="4">TRF0915ILg1</strain>
        <tissue evidence="4">Whole body</tissue>
    </source>
</reference>
<comment type="subcellular location">
    <subcellularLocation>
        <location evidence="1">Cell membrane</location>
        <topology evidence="1">Single-pass type II membrane protein</topology>
    </subcellularLocation>
</comment>
<evidence type="ECO:0000256" key="2">
    <source>
        <dbReference type="ARBA" id="ARBA00007357"/>
    </source>
</evidence>
<dbReference type="GO" id="GO:0004222">
    <property type="term" value="F:metalloendopeptidase activity"/>
    <property type="evidence" value="ECO:0007669"/>
    <property type="project" value="InterPro"/>
</dbReference>
<accession>A0A8K0G9H8</accession>
<dbReference type="GO" id="GO:0006508">
    <property type="term" value="P:proteolysis"/>
    <property type="evidence" value="ECO:0007669"/>
    <property type="project" value="InterPro"/>
</dbReference>
<name>A0A8K0G9H8_IGNLU</name>
<comment type="similarity">
    <text evidence="2">Belongs to the peptidase M13 family.</text>
</comment>
<feature type="domain" description="Peptidase M13 N-terminal" evidence="3">
    <location>
        <begin position="14"/>
        <end position="154"/>
    </location>
</feature>
<dbReference type="InterPro" id="IPR000718">
    <property type="entry name" value="Peptidase_M13"/>
</dbReference>
<dbReference type="SUPFAM" id="SSF55486">
    <property type="entry name" value="Metalloproteases ('zincins'), catalytic domain"/>
    <property type="match status" value="1"/>
</dbReference>
<dbReference type="AlphaFoldDB" id="A0A8K0G9H8"/>
<gene>
    <name evidence="4" type="ORF">ILUMI_15457</name>
</gene>
<dbReference type="Proteomes" id="UP000801492">
    <property type="component" value="Unassembled WGS sequence"/>
</dbReference>
<organism evidence="4 5">
    <name type="scientific">Ignelater luminosus</name>
    <name type="common">Cucubano</name>
    <name type="synonym">Pyrophorus luminosus</name>
    <dbReference type="NCBI Taxonomy" id="2038154"/>
    <lineage>
        <taxon>Eukaryota</taxon>
        <taxon>Metazoa</taxon>
        <taxon>Ecdysozoa</taxon>
        <taxon>Arthropoda</taxon>
        <taxon>Hexapoda</taxon>
        <taxon>Insecta</taxon>
        <taxon>Pterygota</taxon>
        <taxon>Neoptera</taxon>
        <taxon>Endopterygota</taxon>
        <taxon>Coleoptera</taxon>
        <taxon>Polyphaga</taxon>
        <taxon>Elateriformia</taxon>
        <taxon>Elateroidea</taxon>
        <taxon>Elateridae</taxon>
        <taxon>Agrypninae</taxon>
        <taxon>Pyrophorini</taxon>
        <taxon>Ignelater</taxon>
    </lineage>
</organism>
<dbReference type="GO" id="GO:0005886">
    <property type="term" value="C:plasma membrane"/>
    <property type="evidence" value="ECO:0007669"/>
    <property type="project" value="UniProtKB-SubCell"/>
</dbReference>
<dbReference type="PROSITE" id="PS51885">
    <property type="entry name" value="NEPRILYSIN"/>
    <property type="match status" value="1"/>
</dbReference>
<evidence type="ECO:0000313" key="5">
    <source>
        <dbReference type="Proteomes" id="UP000801492"/>
    </source>
</evidence>
<feature type="non-terminal residue" evidence="4">
    <location>
        <position position="156"/>
    </location>
</feature>
<proteinExistence type="inferred from homology"/>
<sequence>VAFGDYTNEDLQAITEMVMKFEPETKDDVVKELESAYQLSKTLAQMWEQIPFDNEVLTVEKLQEKVPAVDWLEYINRIAGPTVQLTKDDKVTFLMQYLQPLMELIARTPKRDLANLMMWEVMKTVLPYYKDHAVNPNVGRDVRLTRAEFCAKEIEQ</sequence>
<evidence type="ECO:0000313" key="4">
    <source>
        <dbReference type="EMBL" id="KAF2890716.1"/>
    </source>
</evidence>
<comment type="caution">
    <text evidence="4">The sequence shown here is derived from an EMBL/GenBank/DDBJ whole genome shotgun (WGS) entry which is preliminary data.</text>
</comment>
<evidence type="ECO:0000256" key="1">
    <source>
        <dbReference type="ARBA" id="ARBA00004401"/>
    </source>
</evidence>
<dbReference type="Pfam" id="PF05649">
    <property type="entry name" value="Peptidase_M13_N"/>
    <property type="match status" value="1"/>
</dbReference>
<dbReference type="InterPro" id="IPR042089">
    <property type="entry name" value="Peptidase_M13_dom_2"/>
</dbReference>
<protein>
    <recommendedName>
        <fullName evidence="3">Peptidase M13 N-terminal domain-containing protein</fullName>
    </recommendedName>
</protein>
<dbReference type="OrthoDB" id="6742405at2759"/>
<keyword evidence="5" id="KW-1185">Reference proteome</keyword>
<evidence type="ECO:0000259" key="3">
    <source>
        <dbReference type="Pfam" id="PF05649"/>
    </source>
</evidence>
<dbReference type="EMBL" id="VTPC01047619">
    <property type="protein sequence ID" value="KAF2890716.1"/>
    <property type="molecule type" value="Genomic_DNA"/>
</dbReference>
<dbReference type="Gene3D" id="1.10.1380.10">
    <property type="entry name" value="Neutral endopeptidase , domain2"/>
    <property type="match status" value="1"/>
</dbReference>
<feature type="non-terminal residue" evidence="4">
    <location>
        <position position="1"/>
    </location>
</feature>